<reference evidence="1 2" key="1">
    <citation type="submission" date="2015-11" db="EMBL/GenBank/DDBJ databases">
        <authorList>
            <person name="Lin W."/>
        </authorList>
    </citation>
    <scope>NUCLEOTIDE SEQUENCE [LARGE SCALE GENOMIC DNA]</scope>
    <source>
        <strain evidence="1 2">HCH-1</strain>
    </source>
</reference>
<dbReference type="EMBL" id="LNQR01000006">
    <property type="protein sequence ID" value="KWT94358.1"/>
    <property type="molecule type" value="Genomic_DNA"/>
</dbReference>
<accession>A0ABR5SKE1</accession>
<dbReference type="RefSeq" id="WP_085050777.1">
    <property type="nucleotide sequence ID" value="NZ_LNQR01000006.1"/>
</dbReference>
<sequence length="94" mass="11035">MYKRFMTLLRVIANEIISSDMNFDESKIQTVISDYNITDLYEDLSNLEGLDIMSDEDIDTLKAFLAYVVSKDTYMDRDDVYSMIFGNGKRILWH</sequence>
<dbReference type="Proteomes" id="UP000060487">
    <property type="component" value="Unassembled WGS sequence"/>
</dbReference>
<proteinExistence type="predicted"/>
<organism evidence="1 2">
    <name type="scientific">Candidatus Magnetominusculus xianensis</name>
    <dbReference type="NCBI Taxonomy" id="1748249"/>
    <lineage>
        <taxon>Bacteria</taxon>
        <taxon>Pseudomonadati</taxon>
        <taxon>Nitrospirota</taxon>
        <taxon>Nitrospiria</taxon>
        <taxon>Nitrospirales</taxon>
        <taxon>Nitrospiraceae</taxon>
        <taxon>Candidatus Magnetominusculus</taxon>
    </lineage>
</organism>
<gene>
    <name evidence="1" type="ORF">ASN18_0243</name>
</gene>
<protein>
    <submittedName>
        <fullName evidence="1">Uncharacterized protein</fullName>
    </submittedName>
</protein>
<evidence type="ECO:0000313" key="1">
    <source>
        <dbReference type="EMBL" id="KWT94358.1"/>
    </source>
</evidence>
<name>A0ABR5SKE1_9BACT</name>
<comment type="caution">
    <text evidence="1">The sequence shown here is derived from an EMBL/GenBank/DDBJ whole genome shotgun (WGS) entry which is preliminary data.</text>
</comment>
<evidence type="ECO:0000313" key="2">
    <source>
        <dbReference type="Proteomes" id="UP000060487"/>
    </source>
</evidence>
<keyword evidence="2" id="KW-1185">Reference proteome</keyword>